<dbReference type="Gene3D" id="1.10.3720.10">
    <property type="entry name" value="MetI-like"/>
    <property type="match status" value="1"/>
</dbReference>
<protein>
    <submittedName>
        <fullName evidence="10">ABC transporter permease</fullName>
    </submittedName>
    <submittedName>
        <fullName evidence="9">NitT/TauT family transport system permease protein</fullName>
    </submittedName>
</protein>
<evidence type="ECO:0000313" key="11">
    <source>
        <dbReference type="Proteomes" id="UP000198702"/>
    </source>
</evidence>
<keyword evidence="6 7" id="KW-0472">Membrane</keyword>
<feature type="transmembrane region" description="Helical" evidence="7">
    <location>
        <begin position="159"/>
        <end position="178"/>
    </location>
</feature>
<name>A0A5C8I9R8_9MICO</name>
<evidence type="ECO:0000256" key="3">
    <source>
        <dbReference type="ARBA" id="ARBA00022475"/>
    </source>
</evidence>
<feature type="transmembrane region" description="Helical" evidence="7">
    <location>
        <begin position="257"/>
        <end position="280"/>
    </location>
</feature>
<evidence type="ECO:0000256" key="5">
    <source>
        <dbReference type="ARBA" id="ARBA00022989"/>
    </source>
</evidence>
<comment type="similarity">
    <text evidence="7">Belongs to the binding-protein-dependent transport system permease family.</text>
</comment>
<dbReference type="Proteomes" id="UP000198702">
    <property type="component" value="Unassembled WGS sequence"/>
</dbReference>
<keyword evidence="3" id="KW-1003">Cell membrane</keyword>
<dbReference type="Proteomes" id="UP000321949">
    <property type="component" value="Unassembled WGS sequence"/>
</dbReference>
<reference evidence="9 11" key="1">
    <citation type="submission" date="2016-10" db="EMBL/GenBank/DDBJ databases">
        <authorList>
            <person name="Varghese N."/>
            <person name="Submissions S."/>
        </authorList>
    </citation>
    <scope>NUCLEOTIDE SEQUENCE [LARGE SCALE GENOMIC DNA]</scope>
    <source>
        <strain evidence="9 11">UNC380MFSha3.1</strain>
    </source>
</reference>
<dbReference type="InterPro" id="IPR035906">
    <property type="entry name" value="MetI-like_sf"/>
</dbReference>
<evidence type="ECO:0000256" key="2">
    <source>
        <dbReference type="ARBA" id="ARBA00022448"/>
    </source>
</evidence>
<keyword evidence="4 7" id="KW-0812">Transmembrane</keyword>
<keyword evidence="2 7" id="KW-0813">Transport</keyword>
<dbReference type="GO" id="GO:0055085">
    <property type="term" value="P:transmembrane transport"/>
    <property type="evidence" value="ECO:0007669"/>
    <property type="project" value="InterPro"/>
</dbReference>
<dbReference type="InterPro" id="IPR000515">
    <property type="entry name" value="MetI-like"/>
</dbReference>
<evidence type="ECO:0000313" key="12">
    <source>
        <dbReference type="Proteomes" id="UP000321949"/>
    </source>
</evidence>
<feature type="transmembrane region" description="Helical" evidence="7">
    <location>
        <begin position="100"/>
        <end position="122"/>
    </location>
</feature>
<dbReference type="Pfam" id="PF00528">
    <property type="entry name" value="BPD_transp_1"/>
    <property type="match status" value="1"/>
</dbReference>
<reference evidence="10 12" key="2">
    <citation type="submission" date="2019-08" db="EMBL/GenBank/DDBJ databases">
        <authorList>
            <person name="Dong K."/>
        </authorList>
    </citation>
    <scope>NUCLEOTIDE SEQUENCE [LARGE SCALE GENOMIC DNA]</scope>
    <source>
        <strain evidence="10 12">K-1</strain>
    </source>
</reference>
<evidence type="ECO:0000256" key="1">
    <source>
        <dbReference type="ARBA" id="ARBA00004651"/>
    </source>
</evidence>
<evidence type="ECO:0000313" key="10">
    <source>
        <dbReference type="EMBL" id="TXK15153.1"/>
    </source>
</evidence>
<dbReference type="SUPFAM" id="SSF161098">
    <property type="entry name" value="MetI-like"/>
    <property type="match status" value="1"/>
</dbReference>
<feature type="domain" description="ABC transmembrane type-1" evidence="8">
    <location>
        <begin position="93"/>
        <end position="273"/>
    </location>
</feature>
<dbReference type="EMBL" id="FOQZ01000007">
    <property type="protein sequence ID" value="SFI73825.1"/>
    <property type="molecule type" value="Genomic_DNA"/>
</dbReference>
<feature type="transmembrane region" description="Helical" evidence="7">
    <location>
        <begin position="222"/>
        <end position="245"/>
    </location>
</feature>
<dbReference type="AlphaFoldDB" id="A0A5C8I9R8"/>
<evidence type="ECO:0000256" key="4">
    <source>
        <dbReference type="ARBA" id="ARBA00022692"/>
    </source>
</evidence>
<accession>A0A5C8I9R8</accession>
<feature type="transmembrane region" description="Helical" evidence="7">
    <location>
        <begin position="134"/>
        <end position="153"/>
    </location>
</feature>
<dbReference type="GO" id="GO:0005886">
    <property type="term" value="C:plasma membrane"/>
    <property type="evidence" value="ECO:0007669"/>
    <property type="project" value="UniProtKB-SubCell"/>
</dbReference>
<dbReference type="PANTHER" id="PTHR30151">
    <property type="entry name" value="ALKANE SULFONATE ABC TRANSPORTER-RELATED, MEMBRANE SUBUNIT"/>
    <property type="match status" value="1"/>
</dbReference>
<evidence type="ECO:0000256" key="6">
    <source>
        <dbReference type="ARBA" id="ARBA00023136"/>
    </source>
</evidence>
<dbReference type="OrthoDB" id="3173654at2"/>
<dbReference type="CDD" id="cd06261">
    <property type="entry name" value="TM_PBP2"/>
    <property type="match status" value="1"/>
</dbReference>
<evidence type="ECO:0000259" key="8">
    <source>
        <dbReference type="PROSITE" id="PS50928"/>
    </source>
</evidence>
<comment type="subcellular location">
    <subcellularLocation>
        <location evidence="1 7">Cell membrane</location>
        <topology evidence="1 7">Multi-pass membrane protein</topology>
    </subcellularLocation>
</comment>
<feature type="transmembrane region" description="Helical" evidence="7">
    <location>
        <begin position="24"/>
        <end position="44"/>
    </location>
</feature>
<gene>
    <name evidence="10" type="ORF">FVP74_01655</name>
    <name evidence="9" type="ORF">SAMN04487751_2808</name>
</gene>
<dbReference type="PANTHER" id="PTHR30151:SF0">
    <property type="entry name" value="ABC TRANSPORTER PERMEASE PROTEIN MJ0413-RELATED"/>
    <property type="match status" value="1"/>
</dbReference>
<organism evidence="10 12">
    <name type="scientific">Microbacterium saccharophilum</name>
    <dbReference type="NCBI Taxonomy" id="1213358"/>
    <lineage>
        <taxon>Bacteria</taxon>
        <taxon>Bacillati</taxon>
        <taxon>Actinomycetota</taxon>
        <taxon>Actinomycetes</taxon>
        <taxon>Micrococcales</taxon>
        <taxon>Microbacteriaceae</taxon>
        <taxon>Microbacterium</taxon>
    </lineage>
</organism>
<proteinExistence type="inferred from homology"/>
<dbReference type="EMBL" id="VRSX01000001">
    <property type="protein sequence ID" value="TXK15153.1"/>
    <property type="molecule type" value="Genomic_DNA"/>
</dbReference>
<keyword evidence="12" id="KW-1185">Reference proteome</keyword>
<evidence type="ECO:0000256" key="7">
    <source>
        <dbReference type="RuleBase" id="RU363032"/>
    </source>
</evidence>
<dbReference type="RefSeq" id="WP_051526407.1">
    <property type="nucleotide sequence ID" value="NZ_BKAH01000003.1"/>
</dbReference>
<sequence length="288" mass="31065">MATQTTARPVRRRPPAQRPNQRALLTRILLGIPIPFLFLVLWQVGRDQAWEIPLIGIRMGYLPAPGDVVASLWDYAFGGIHDDAFSGDLWVNLGASSLRVLIGFLIASVLAIPLGILMGRYYKMDAMFDPFINLFRPIPATAWVPLVGLLIGWGDQATIFLIALSSFFPIVLGAISGSKEVPGRLIEAGQMLGARRWEILGQIVVPASAAAVINGMRVGLGLAWVVLVLGESVGVNVGLGSAIILARDVVRTDMIVVGMIVIGLAGFLSDRILVGVFRLLTRGRPLVK</sequence>
<comment type="caution">
    <text evidence="10">The sequence shown here is derived from an EMBL/GenBank/DDBJ whole genome shotgun (WGS) entry which is preliminary data.</text>
</comment>
<dbReference type="PROSITE" id="PS50928">
    <property type="entry name" value="ABC_TM1"/>
    <property type="match status" value="1"/>
</dbReference>
<evidence type="ECO:0000313" key="9">
    <source>
        <dbReference type="EMBL" id="SFI73825.1"/>
    </source>
</evidence>
<keyword evidence="5 7" id="KW-1133">Transmembrane helix</keyword>